<dbReference type="OrthoDB" id="6422266at2759"/>
<dbReference type="PANTHER" id="PTHR37984:SF5">
    <property type="entry name" value="PROTEIN NYNRIN-LIKE"/>
    <property type="match status" value="1"/>
</dbReference>
<dbReference type="Proteomes" id="UP000886998">
    <property type="component" value="Unassembled WGS sequence"/>
</dbReference>
<gene>
    <name evidence="1" type="primary">X975_12067</name>
    <name evidence="1" type="ORF">TNIN_383591</name>
</gene>
<accession>A0A8X7C744</accession>
<name>A0A8X7C744_9ARAC</name>
<dbReference type="PANTHER" id="PTHR37984">
    <property type="entry name" value="PROTEIN CBG26694"/>
    <property type="match status" value="1"/>
</dbReference>
<dbReference type="GO" id="GO:0003964">
    <property type="term" value="F:RNA-directed DNA polymerase activity"/>
    <property type="evidence" value="ECO:0007669"/>
    <property type="project" value="UniProtKB-KW"/>
</dbReference>
<organism evidence="1 2">
    <name type="scientific">Trichonephila inaurata madagascariensis</name>
    <dbReference type="NCBI Taxonomy" id="2747483"/>
    <lineage>
        <taxon>Eukaryota</taxon>
        <taxon>Metazoa</taxon>
        <taxon>Ecdysozoa</taxon>
        <taxon>Arthropoda</taxon>
        <taxon>Chelicerata</taxon>
        <taxon>Arachnida</taxon>
        <taxon>Araneae</taxon>
        <taxon>Araneomorphae</taxon>
        <taxon>Entelegynae</taxon>
        <taxon>Araneoidea</taxon>
        <taxon>Nephilidae</taxon>
        <taxon>Trichonephila</taxon>
        <taxon>Trichonephila inaurata</taxon>
    </lineage>
</organism>
<sequence>MNEKLTVNALKNFKNYRKQSINNQKKEFICKQCGKKHEKKKCPAFGTKCRSCDGRNHWAKMCRTQSNRKNMAPRRVNAMEENSENFDTIYIGEMKSVNELAAKKNQLCVSELLKWVEKPVVRNCKIAVLDYSDNRVPILGLEACRELGLIQRLNMIYKSPIETPELILKEFADVFTGTGRLKRIVKIKLKENSVPLVAAPRKVPLAIHNKVKEELSNMVEAGIISKVEEPTEWVSNMVVIDSPIRN</sequence>
<comment type="caution">
    <text evidence="1">The sequence shown here is derived from an EMBL/GenBank/DDBJ whole genome shotgun (WGS) entry which is preliminary data.</text>
</comment>
<dbReference type="SUPFAM" id="SSF56672">
    <property type="entry name" value="DNA/RNA polymerases"/>
    <property type="match status" value="1"/>
</dbReference>
<dbReference type="InterPro" id="IPR043502">
    <property type="entry name" value="DNA/RNA_pol_sf"/>
</dbReference>
<protein>
    <submittedName>
        <fullName evidence="1">Reverse transcriptase domain-containing protein</fullName>
    </submittedName>
</protein>
<dbReference type="InterPro" id="IPR050951">
    <property type="entry name" value="Retrovirus_Pol_polyprotein"/>
</dbReference>
<keyword evidence="2" id="KW-1185">Reference proteome</keyword>
<keyword evidence="1" id="KW-0695">RNA-directed DNA polymerase</keyword>
<reference evidence="1" key="1">
    <citation type="submission" date="2020-08" db="EMBL/GenBank/DDBJ databases">
        <title>Multicomponent nature underlies the extraordinary mechanical properties of spider dragline silk.</title>
        <authorList>
            <person name="Kono N."/>
            <person name="Nakamura H."/>
            <person name="Mori M."/>
            <person name="Yoshida Y."/>
            <person name="Ohtoshi R."/>
            <person name="Malay A.D."/>
            <person name="Moran D.A.P."/>
            <person name="Tomita M."/>
            <person name="Numata K."/>
            <person name="Arakawa K."/>
        </authorList>
    </citation>
    <scope>NUCLEOTIDE SEQUENCE</scope>
</reference>
<dbReference type="Gene3D" id="3.10.10.10">
    <property type="entry name" value="HIV Type 1 Reverse Transcriptase, subunit A, domain 1"/>
    <property type="match status" value="1"/>
</dbReference>
<evidence type="ECO:0000313" key="1">
    <source>
        <dbReference type="EMBL" id="GFY60016.1"/>
    </source>
</evidence>
<keyword evidence="1" id="KW-0808">Transferase</keyword>
<proteinExistence type="predicted"/>
<keyword evidence="1" id="KW-0548">Nucleotidyltransferase</keyword>
<dbReference type="AlphaFoldDB" id="A0A8X7C744"/>
<evidence type="ECO:0000313" key="2">
    <source>
        <dbReference type="Proteomes" id="UP000886998"/>
    </source>
</evidence>
<dbReference type="EMBL" id="BMAV01012938">
    <property type="protein sequence ID" value="GFY60016.1"/>
    <property type="molecule type" value="Genomic_DNA"/>
</dbReference>